<dbReference type="InterPro" id="IPR008622">
    <property type="entry name" value="FliT"/>
</dbReference>
<evidence type="ECO:0000256" key="5">
    <source>
        <dbReference type="ARBA" id="ARBA00093797"/>
    </source>
</evidence>
<dbReference type="RefSeq" id="WP_289409902.1">
    <property type="nucleotide sequence ID" value="NZ_JAUCDY010000002.1"/>
</dbReference>
<keyword evidence="6" id="KW-0966">Cell projection</keyword>
<dbReference type="Pfam" id="PF05400">
    <property type="entry name" value="FliT"/>
    <property type="match status" value="1"/>
</dbReference>
<sequence length="98" mass="11090">MNAAVLQLQQSGTALREALENQDWEAIGALDMQCRQAVDQALADPHSAADELREKMQELLDLYRDLVASCQSEQQRIASELVQIQQSKKNAKIYQLFE</sequence>
<comment type="caution">
    <text evidence="6">The sequence shown here is derived from an EMBL/GenBank/DDBJ whole genome shotgun (WGS) entry which is preliminary data.</text>
</comment>
<organism evidence="6 7">
    <name type="scientific">Thiopseudomonas acetoxidans</name>
    <dbReference type="NCBI Taxonomy" id="3041622"/>
    <lineage>
        <taxon>Bacteria</taxon>
        <taxon>Pseudomonadati</taxon>
        <taxon>Pseudomonadota</taxon>
        <taxon>Gammaproteobacteria</taxon>
        <taxon>Pseudomonadales</taxon>
        <taxon>Pseudomonadaceae</taxon>
        <taxon>Thiopseudomonas</taxon>
    </lineage>
</organism>
<evidence type="ECO:0000313" key="7">
    <source>
        <dbReference type="Proteomes" id="UP001241056"/>
    </source>
</evidence>
<keyword evidence="4" id="KW-0143">Chaperone</keyword>
<evidence type="ECO:0000313" key="6">
    <source>
        <dbReference type="EMBL" id="MDM7857254.1"/>
    </source>
</evidence>
<evidence type="ECO:0000256" key="4">
    <source>
        <dbReference type="ARBA" id="ARBA00023186"/>
    </source>
</evidence>
<evidence type="ECO:0000256" key="1">
    <source>
        <dbReference type="ARBA" id="ARBA00004514"/>
    </source>
</evidence>
<name>A0ABT7SMK2_9GAMM</name>
<keyword evidence="6" id="KW-0969">Cilium</keyword>
<keyword evidence="7" id="KW-1185">Reference proteome</keyword>
<keyword evidence="2" id="KW-0963">Cytoplasm</keyword>
<proteinExistence type="predicted"/>
<evidence type="ECO:0000256" key="3">
    <source>
        <dbReference type="ARBA" id="ARBA00022795"/>
    </source>
</evidence>
<protein>
    <recommendedName>
        <fullName evidence="5">Flagellar protein FliT</fullName>
    </recommendedName>
</protein>
<accession>A0ABT7SMK2</accession>
<comment type="subcellular location">
    <subcellularLocation>
        <location evidence="1">Cytoplasm</location>
        <location evidence="1">Cytosol</location>
    </subcellularLocation>
</comment>
<gene>
    <name evidence="6" type="ORF">QEZ41_03020</name>
</gene>
<evidence type="ECO:0000256" key="2">
    <source>
        <dbReference type="ARBA" id="ARBA00022490"/>
    </source>
</evidence>
<dbReference type="Proteomes" id="UP001241056">
    <property type="component" value="Unassembled WGS sequence"/>
</dbReference>
<reference evidence="6 7" key="1">
    <citation type="submission" date="2023-06" db="EMBL/GenBank/DDBJ databases">
        <title>Thiopseudomonas sp. CY1220 draft genome sequence.</title>
        <authorList>
            <person name="Zhao G."/>
            <person name="An M."/>
        </authorList>
    </citation>
    <scope>NUCLEOTIDE SEQUENCE [LARGE SCALE GENOMIC DNA]</scope>
    <source>
        <strain evidence="6 7">CY1220</strain>
    </source>
</reference>
<keyword evidence="6" id="KW-0282">Flagellum</keyword>
<keyword evidence="3" id="KW-1005">Bacterial flagellum biogenesis</keyword>
<dbReference type="EMBL" id="JAUCDY010000002">
    <property type="protein sequence ID" value="MDM7857254.1"/>
    <property type="molecule type" value="Genomic_DNA"/>
</dbReference>